<dbReference type="PANTHER" id="PTHR30425">
    <property type="entry name" value="PHOSPHATE TRANSPORT SYSTEM PERMEASE PROTEIN PST"/>
    <property type="match status" value="1"/>
</dbReference>
<evidence type="ECO:0000313" key="13">
    <source>
        <dbReference type="Proteomes" id="UP000294498"/>
    </source>
</evidence>
<comment type="caution">
    <text evidence="12">The sequence shown here is derived from an EMBL/GenBank/DDBJ whole genome shotgun (WGS) entry which is preliminary data.</text>
</comment>
<evidence type="ECO:0000256" key="6">
    <source>
        <dbReference type="ARBA" id="ARBA00022692"/>
    </source>
</evidence>
<dbReference type="PROSITE" id="PS50928">
    <property type="entry name" value="ABC_TM1"/>
    <property type="match status" value="1"/>
</dbReference>
<dbReference type="InterPro" id="IPR000515">
    <property type="entry name" value="MetI-like"/>
</dbReference>
<dbReference type="GO" id="GO:0005315">
    <property type="term" value="F:phosphate transmembrane transporter activity"/>
    <property type="evidence" value="ECO:0007669"/>
    <property type="project" value="InterPro"/>
</dbReference>
<keyword evidence="6 9" id="KW-0812">Transmembrane</keyword>
<evidence type="ECO:0000256" key="4">
    <source>
        <dbReference type="ARBA" id="ARBA00022475"/>
    </source>
</evidence>
<feature type="transmembrane region" description="Helical" evidence="9">
    <location>
        <begin position="12"/>
        <end position="33"/>
    </location>
</feature>
<dbReference type="PANTHER" id="PTHR30425:SF1">
    <property type="entry name" value="PHOSPHATE TRANSPORT SYSTEM PERMEASE PROTEIN PSTC"/>
    <property type="match status" value="1"/>
</dbReference>
<keyword evidence="13" id="KW-1185">Reference proteome</keyword>
<evidence type="ECO:0000313" key="12">
    <source>
        <dbReference type="EMBL" id="TDX00263.1"/>
    </source>
</evidence>
<dbReference type="GO" id="GO:0006817">
    <property type="term" value="P:phosphate ion transport"/>
    <property type="evidence" value="ECO:0007669"/>
    <property type="project" value="UniProtKB-KW"/>
</dbReference>
<reference evidence="12 13" key="1">
    <citation type="submission" date="2019-03" db="EMBL/GenBank/DDBJ databases">
        <title>Genomic Encyclopedia of Type Strains, Phase IV (KMG-IV): sequencing the most valuable type-strain genomes for metagenomic binning, comparative biology and taxonomic classification.</title>
        <authorList>
            <person name="Goeker M."/>
        </authorList>
    </citation>
    <scope>NUCLEOTIDE SEQUENCE [LARGE SCALE GENOMIC DNA]</scope>
    <source>
        <strain evidence="12 13">DSM 100059</strain>
    </source>
</reference>
<evidence type="ECO:0000256" key="1">
    <source>
        <dbReference type="ARBA" id="ARBA00004651"/>
    </source>
</evidence>
<dbReference type="NCBIfam" id="TIGR02138">
    <property type="entry name" value="phosphate_pstC"/>
    <property type="match status" value="1"/>
</dbReference>
<evidence type="ECO:0000259" key="11">
    <source>
        <dbReference type="PROSITE" id="PS50928"/>
    </source>
</evidence>
<evidence type="ECO:0000256" key="8">
    <source>
        <dbReference type="ARBA" id="ARBA00023136"/>
    </source>
</evidence>
<gene>
    <name evidence="12" type="ORF">EDB95_1282</name>
</gene>
<dbReference type="GO" id="GO:0005886">
    <property type="term" value="C:plasma membrane"/>
    <property type="evidence" value="ECO:0007669"/>
    <property type="project" value="UniProtKB-SubCell"/>
</dbReference>
<evidence type="ECO:0000256" key="3">
    <source>
        <dbReference type="ARBA" id="ARBA00022448"/>
    </source>
</evidence>
<organism evidence="12 13">
    <name type="scientific">Dinghuibacter silviterrae</name>
    <dbReference type="NCBI Taxonomy" id="1539049"/>
    <lineage>
        <taxon>Bacteria</taxon>
        <taxon>Pseudomonadati</taxon>
        <taxon>Bacteroidota</taxon>
        <taxon>Chitinophagia</taxon>
        <taxon>Chitinophagales</taxon>
        <taxon>Chitinophagaceae</taxon>
        <taxon>Dinghuibacter</taxon>
    </lineage>
</organism>
<comment type="function">
    <text evidence="10">Part of the binding-protein-dependent transport system for phosphate; probably responsible for the translocation of the substrate across the membrane.</text>
</comment>
<proteinExistence type="inferred from homology"/>
<evidence type="ECO:0000256" key="10">
    <source>
        <dbReference type="RuleBase" id="RU363054"/>
    </source>
</evidence>
<accession>A0A4V3GLN8</accession>
<comment type="similarity">
    <text evidence="2 10">Belongs to the binding-protein-dependent transport system permease family. CysTW subfamily.</text>
</comment>
<keyword evidence="3 9" id="KW-0813">Transport</keyword>
<feature type="transmembrane region" description="Helical" evidence="9">
    <location>
        <begin position="62"/>
        <end position="90"/>
    </location>
</feature>
<dbReference type="Gene3D" id="1.10.3720.10">
    <property type="entry name" value="MetI-like"/>
    <property type="match status" value="1"/>
</dbReference>
<dbReference type="EMBL" id="SODV01000001">
    <property type="protein sequence ID" value="TDX00263.1"/>
    <property type="molecule type" value="Genomic_DNA"/>
</dbReference>
<feature type="domain" description="ABC transmembrane type-1" evidence="11">
    <location>
        <begin position="66"/>
        <end position="269"/>
    </location>
</feature>
<feature type="transmembrane region" description="Helical" evidence="9">
    <location>
        <begin position="133"/>
        <end position="157"/>
    </location>
</feature>
<keyword evidence="7 9" id="KW-1133">Transmembrane helix</keyword>
<dbReference type="InterPro" id="IPR035906">
    <property type="entry name" value="MetI-like_sf"/>
</dbReference>
<dbReference type="SUPFAM" id="SSF161098">
    <property type="entry name" value="MetI-like"/>
    <property type="match status" value="1"/>
</dbReference>
<dbReference type="RefSeq" id="WP_133991670.1">
    <property type="nucleotide sequence ID" value="NZ_SODV01000001.1"/>
</dbReference>
<evidence type="ECO:0000256" key="2">
    <source>
        <dbReference type="ARBA" id="ARBA00007069"/>
    </source>
</evidence>
<dbReference type="CDD" id="cd06261">
    <property type="entry name" value="TM_PBP2"/>
    <property type="match status" value="1"/>
</dbReference>
<dbReference type="InterPro" id="IPR051124">
    <property type="entry name" value="Phosphate_Transport_Permease"/>
</dbReference>
<keyword evidence="5 10" id="KW-0592">Phosphate transport</keyword>
<sequence length="281" mass="30364">MRTWKDRLIGNLFGLLTLATVLIVVLIGAGLWWKSVPILRDQSIGHLLFSTEWKPFSGHFGFLSYIVGSILVTAIAVGIALPVSLLAAIYLSEFADARFKNIVTPLIDLLSGIPPIIYGVWGVLTLVPATGYSALTGGIVLAVMIFPLLISILLDVFRTVPQGLRDASLSLGANDWETARKVLLKRSAPGILAATILAVSRALGETIAVLMVCGNVAALPHSVFDPVYPLPALIANNYGDMMSIPLYDSALMLSALVLFGLIFVFNALSRVVLHRLERRQF</sequence>
<dbReference type="InterPro" id="IPR011864">
    <property type="entry name" value="Phosphate_PstC"/>
</dbReference>
<feature type="transmembrane region" description="Helical" evidence="9">
    <location>
        <begin position="102"/>
        <end position="121"/>
    </location>
</feature>
<evidence type="ECO:0000256" key="5">
    <source>
        <dbReference type="ARBA" id="ARBA00022592"/>
    </source>
</evidence>
<feature type="transmembrane region" description="Helical" evidence="9">
    <location>
        <begin position="190"/>
        <end position="218"/>
    </location>
</feature>
<comment type="subcellular location">
    <subcellularLocation>
        <location evidence="1 9">Cell membrane</location>
        <topology evidence="1 9">Multi-pass membrane protein</topology>
    </subcellularLocation>
</comment>
<keyword evidence="4 10" id="KW-1003">Cell membrane</keyword>
<protein>
    <recommendedName>
        <fullName evidence="10">Phosphate transport system permease protein</fullName>
    </recommendedName>
</protein>
<name>A0A4V3GLN8_9BACT</name>
<dbReference type="AlphaFoldDB" id="A0A4V3GLN8"/>
<keyword evidence="8 9" id="KW-0472">Membrane</keyword>
<dbReference type="Proteomes" id="UP000294498">
    <property type="component" value="Unassembled WGS sequence"/>
</dbReference>
<dbReference type="OrthoDB" id="9785113at2"/>
<dbReference type="Pfam" id="PF00528">
    <property type="entry name" value="BPD_transp_1"/>
    <property type="match status" value="1"/>
</dbReference>
<evidence type="ECO:0000256" key="9">
    <source>
        <dbReference type="RuleBase" id="RU363032"/>
    </source>
</evidence>
<evidence type="ECO:0000256" key="7">
    <source>
        <dbReference type="ARBA" id="ARBA00022989"/>
    </source>
</evidence>
<feature type="transmembrane region" description="Helical" evidence="9">
    <location>
        <begin position="250"/>
        <end position="273"/>
    </location>
</feature>